<dbReference type="Pfam" id="PF07978">
    <property type="entry name" value="NIPSNAP"/>
    <property type="match status" value="1"/>
</dbReference>
<keyword evidence="1" id="KW-0472">Membrane</keyword>
<gene>
    <name evidence="3" type="ORF">L6773_19400</name>
</gene>
<evidence type="ECO:0000259" key="2">
    <source>
        <dbReference type="Pfam" id="PF07978"/>
    </source>
</evidence>
<evidence type="ECO:0000313" key="3">
    <source>
        <dbReference type="EMBL" id="MCG2590749.1"/>
    </source>
</evidence>
<dbReference type="Proteomes" id="UP001165366">
    <property type="component" value="Unassembled WGS sequence"/>
</dbReference>
<reference evidence="3" key="1">
    <citation type="submission" date="2022-01" db="EMBL/GenBank/DDBJ databases">
        <authorList>
            <person name="Wang Y."/>
        </authorList>
    </citation>
    <scope>NUCLEOTIDE SEQUENCE</scope>
    <source>
        <strain evidence="3">WB101</strain>
    </source>
</reference>
<sequence length="145" mass="16716">MTYQKFYTALIGIILTATIMFTGYTGIESNETQPSIDNHKVFELRTYTTHDGKLDDLHARFANHTMELFEKHGMENIGYWTPMDKENTLTYIIAHESREAAEASWDGFRNDPEWQEAYQASRTDGPLVESIESVFMTSTDYSPLK</sequence>
<comment type="caution">
    <text evidence="3">The sequence shown here is derived from an EMBL/GenBank/DDBJ whole genome shotgun (WGS) entry which is preliminary data.</text>
</comment>
<keyword evidence="1" id="KW-1133">Transmembrane helix</keyword>
<organism evidence="3 4">
    <name type="scientific">Rhodohalobacter sulfatireducens</name>
    <dbReference type="NCBI Taxonomy" id="2911366"/>
    <lineage>
        <taxon>Bacteria</taxon>
        <taxon>Pseudomonadati</taxon>
        <taxon>Balneolota</taxon>
        <taxon>Balneolia</taxon>
        <taxon>Balneolales</taxon>
        <taxon>Balneolaceae</taxon>
        <taxon>Rhodohalobacter</taxon>
    </lineage>
</organism>
<name>A0ABS9KIR9_9BACT</name>
<evidence type="ECO:0000313" key="4">
    <source>
        <dbReference type="Proteomes" id="UP001165366"/>
    </source>
</evidence>
<dbReference type="EMBL" id="JAKLWS010000042">
    <property type="protein sequence ID" value="MCG2590749.1"/>
    <property type="molecule type" value="Genomic_DNA"/>
</dbReference>
<protein>
    <submittedName>
        <fullName evidence="3">NIPSNAP family protein</fullName>
    </submittedName>
</protein>
<dbReference type="Gene3D" id="3.30.70.100">
    <property type="match status" value="1"/>
</dbReference>
<keyword evidence="4" id="KW-1185">Reference proteome</keyword>
<dbReference type="RefSeq" id="WP_237856215.1">
    <property type="nucleotide sequence ID" value="NZ_JAKLWS010000042.1"/>
</dbReference>
<dbReference type="InterPro" id="IPR011008">
    <property type="entry name" value="Dimeric_a/b-barrel"/>
</dbReference>
<accession>A0ABS9KIR9</accession>
<dbReference type="InterPro" id="IPR012577">
    <property type="entry name" value="NIPSNAP"/>
</dbReference>
<reference evidence="3" key="2">
    <citation type="submission" date="2024-05" db="EMBL/GenBank/DDBJ databases">
        <title>Rhodohalobacter halophilus gen. nov., sp. nov., a moderately halophilic member of the family Balneolaceae.</title>
        <authorList>
            <person name="Xia J."/>
        </authorList>
    </citation>
    <scope>NUCLEOTIDE SEQUENCE</scope>
    <source>
        <strain evidence="3">WB101</strain>
    </source>
</reference>
<proteinExistence type="predicted"/>
<dbReference type="SUPFAM" id="SSF54909">
    <property type="entry name" value="Dimeric alpha+beta barrel"/>
    <property type="match status" value="1"/>
</dbReference>
<feature type="domain" description="NIPSNAP" evidence="2">
    <location>
        <begin position="42"/>
        <end position="143"/>
    </location>
</feature>
<feature type="transmembrane region" description="Helical" evidence="1">
    <location>
        <begin position="6"/>
        <end position="27"/>
    </location>
</feature>
<evidence type="ECO:0000256" key="1">
    <source>
        <dbReference type="SAM" id="Phobius"/>
    </source>
</evidence>
<keyword evidence="1" id="KW-0812">Transmembrane</keyword>